<proteinExistence type="predicted"/>
<reference evidence="1 2" key="1">
    <citation type="submission" date="2015-01" db="EMBL/GenBank/DDBJ databases">
        <title>Evolution of Trichinella species and genotypes.</title>
        <authorList>
            <person name="Korhonen P.K."/>
            <person name="Edoardo P."/>
            <person name="Giuseppe L.R."/>
            <person name="Gasser R.B."/>
        </authorList>
    </citation>
    <scope>NUCLEOTIDE SEQUENCE [LARGE SCALE GENOMIC DNA]</scope>
    <source>
        <strain evidence="1">ISS1980</strain>
    </source>
</reference>
<gene>
    <name evidence="1" type="ORF">T10_13055</name>
</gene>
<dbReference type="AlphaFoldDB" id="A0A0V1MH21"/>
<dbReference type="EMBL" id="JYDO01000102">
    <property type="protein sequence ID" value="KRZ71111.1"/>
    <property type="molecule type" value="Genomic_DNA"/>
</dbReference>
<keyword evidence="2" id="KW-1185">Reference proteome</keyword>
<dbReference type="Proteomes" id="UP000054843">
    <property type="component" value="Unassembled WGS sequence"/>
</dbReference>
<evidence type="ECO:0000313" key="2">
    <source>
        <dbReference type="Proteomes" id="UP000054843"/>
    </source>
</evidence>
<comment type="caution">
    <text evidence="1">The sequence shown here is derived from an EMBL/GenBank/DDBJ whole genome shotgun (WGS) entry which is preliminary data.</text>
</comment>
<name>A0A0V1MH21_9BILA</name>
<sequence>MLRNHNVYTVDPQHSRYVRSDGTNCQNTARDITDRLLICKLNIYPMFTQILRCSHAVLDCASLKAEVWSCLGQASGIAEPHPYHYSYGVEPHKRKQPCTESADPQHTCTLGFIFLAVLKFANVEGRV</sequence>
<accession>A0A0V1MH21</accession>
<organism evidence="1 2">
    <name type="scientific">Trichinella papuae</name>
    <dbReference type="NCBI Taxonomy" id="268474"/>
    <lineage>
        <taxon>Eukaryota</taxon>
        <taxon>Metazoa</taxon>
        <taxon>Ecdysozoa</taxon>
        <taxon>Nematoda</taxon>
        <taxon>Enoplea</taxon>
        <taxon>Dorylaimia</taxon>
        <taxon>Trichinellida</taxon>
        <taxon>Trichinellidae</taxon>
        <taxon>Trichinella</taxon>
    </lineage>
</organism>
<protein>
    <submittedName>
        <fullName evidence="1">Uncharacterized protein</fullName>
    </submittedName>
</protein>
<evidence type="ECO:0000313" key="1">
    <source>
        <dbReference type="EMBL" id="KRZ71111.1"/>
    </source>
</evidence>